<evidence type="ECO:0000313" key="3">
    <source>
        <dbReference type="Proteomes" id="UP001595557"/>
    </source>
</evidence>
<dbReference type="Proteomes" id="UP001595557">
    <property type="component" value="Unassembled WGS sequence"/>
</dbReference>
<sequence length="88" mass="10396">MAENGMRREGQDRQQDERGISACALTSEPAGHTRAYRDFSLLFDPREVSVMTCMLHGQTQIASWKERHEGWDVEQWQYRPRDLRESRI</sequence>
<gene>
    <name evidence="2" type="ORF">ACFOD7_04015</name>
</gene>
<name>A0ABV7IGH3_9RHOB</name>
<dbReference type="RefSeq" id="WP_207471676.1">
    <property type="nucleotide sequence ID" value="NZ_JAFNAW010000081.1"/>
</dbReference>
<reference evidence="3" key="1">
    <citation type="journal article" date="2019" name="Int. J. Syst. Evol. Microbiol.">
        <title>The Global Catalogue of Microorganisms (GCM) 10K type strain sequencing project: providing services to taxonomists for standard genome sequencing and annotation.</title>
        <authorList>
            <consortium name="The Broad Institute Genomics Platform"/>
            <consortium name="The Broad Institute Genome Sequencing Center for Infectious Disease"/>
            <person name="Wu L."/>
            <person name="Ma J."/>
        </authorList>
    </citation>
    <scope>NUCLEOTIDE SEQUENCE [LARGE SCALE GENOMIC DNA]</scope>
    <source>
        <strain evidence="3">KCTC 52239</strain>
    </source>
</reference>
<proteinExistence type="predicted"/>
<evidence type="ECO:0000256" key="1">
    <source>
        <dbReference type="SAM" id="MobiDB-lite"/>
    </source>
</evidence>
<organism evidence="2 3">
    <name type="scientific">Paracoccus fontiphilus</name>
    <dbReference type="NCBI Taxonomy" id="1815556"/>
    <lineage>
        <taxon>Bacteria</taxon>
        <taxon>Pseudomonadati</taxon>
        <taxon>Pseudomonadota</taxon>
        <taxon>Alphaproteobacteria</taxon>
        <taxon>Rhodobacterales</taxon>
        <taxon>Paracoccaceae</taxon>
        <taxon>Paracoccus</taxon>
    </lineage>
</organism>
<feature type="compositionally biased region" description="Basic and acidic residues" evidence="1">
    <location>
        <begin position="1"/>
        <end position="19"/>
    </location>
</feature>
<protein>
    <submittedName>
        <fullName evidence="2">Uncharacterized protein</fullName>
    </submittedName>
</protein>
<feature type="region of interest" description="Disordered" evidence="1">
    <location>
        <begin position="1"/>
        <end position="27"/>
    </location>
</feature>
<evidence type="ECO:0000313" key="2">
    <source>
        <dbReference type="EMBL" id="MFC3167211.1"/>
    </source>
</evidence>
<dbReference type="EMBL" id="JBHRTE010000017">
    <property type="protein sequence ID" value="MFC3167211.1"/>
    <property type="molecule type" value="Genomic_DNA"/>
</dbReference>
<comment type="caution">
    <text evidence="2">The sequence shown here is derived from an EMBL/GenBank/DDBJ whole genome shotgun (WGS) entry which is preliminary data.</text>
</comment>
<accession>A0ABV7IGH3</accession>
<keyword evidence="3" id="KW-1185">Reference proteome</keyword>